<comment type="caution">
    <text evidence="1">The sequence shown here is derived from an EMBL/GenBank/DDBJ whole genome shotgun (WGS) entry which is preliminary data.</text>
</comment>
<keyword evidence="2" id="KW-1185">Reference proteome</keyword>
<sequence length="111" mass="12530">MGVQGSGEAIARILRRPIPSHPLAVPPIPGSFGSWQVRRHRAVPIGYVNMRSVDGRHVFDAYAHCRDAKGGRPWLRTFDTLNSAVAWMVQHEAQLRAFNDRHDPEPEEWPA</sequence>
<accession>A0ABP8W7N4</accession>
<evidence type="ECO:0000313" key="2">
    <source>
        <dbReference type="Proteomes" id="UP001501295"/>
    </source>
</evidence>
<evidence type="ECO:0000313" key="1">
    <source>
        <dbReference type="EMBL" id="GAA4682669.1"/>
    </source>
</evidence>
<dbReference type="EMBL" id="BAABLM010000007">
    <property type="protein sequence ID" value="GAA4682669.1"/>
    <property type="molecule type" value="Genomic_DNA"/>
</dbReference>
<dbReference type="Proteomes" id="UP001501295">
    <property type="component" value="Unassembled WGS sequence"/>
</dbReference>
<organism evidence="1 2">
    <name type="scientific">Frondihabitans cladoniiphilus</name>
    <dbReference type="NCBI Taxonomy" id="715785"/>
    <lineage>
        <taxon>Bacteria</taxon>
        <taxon>Bacillati</taxon>
        <taxon>Actinomycetota</taxon>
        <taxon>Actinomycetes</taxon>
        <taxon>Micrococcales</taxon>
        <taxon>Microbacteriaceae</taxon>
        <taxon>Frondihabitans</taxon>
    </lineage>
</organism>
<gene>
    <name evidence="1" type="ORF">GCM10025780_30340</name>
</gene>
<proteinExistence type="predicted"/>
<reference evidence="2" key="1">
    <citation type="journal article" date="2019" name="Int. J. Syst. Evol. Microbiol.">
        <title>The Global Catalogue of Microorganisms (GCM) 10K type strain sequencing project: providing services to taxonomists for standard genome sequencing and annotation.</title>
        <authorList>
            <consortium name="The Broad Institute Genomics Platform"/>
            <consortium name="The Broad Institute Genome Sequencing Center for Infectious Disease"/>
            <person name="Wu L."/>
            <person name="Ma J."/>
        </authorList>
    </citation>
    <scope>NUCLEOTIDE SEQUENCE [LARGE SCALE GENOMIC DNA]</scope>
    <source>
        <strain evidence="2">JCM 18956</strain>
    </source>
</reference>
<name>A0ABP8W7N4_9MICO</name>
<protein>
    <submittedName>
        <fullName evidence="1">Uncharacterized protein</fullName>
    </submittedName>
</protein>
<dbReference type="RefSeq" id="WP_345376759.1">
    <property type="nucleotide sequence ID" value="NZ_BAABLM010000007.1"/>
</dbReference>